<proteinExistence type="predicted"/>
<feature type="domain" description="Tyrosine specific protein phosphatases" evidence="3">
    <location>
        <begin position="299"/>
        <end position="367"/>
    </location>
</feature>
<gene>
    <name evidence="4" type="primary">Ptp69D</name>
    <name evidence="4" type="ORF">Tcan_14538</name>
</gene>
<evidence type="ECO:0000256" key="1">
    <source>
        <dbReference type="SAM" id="MobiDB-lite"/>
    </source>
</evidence>
<dbReference type="InterPro" id="IPR029021">
    <property type="entry name" value="Prot-tyrosine_phosphatase-like"/>
</dbReference>
<dbReference type="InterPro" id="IPR052782">
    <property type="entry name" value="Oocyte-zygote_transition_reg"/>
</dbReference>
<dbReference type="GO" id="GO:0004725">
    <property type="term" value="F:protein tyrosine phosphatase activity"/>
    <property type="evidence" value="ECO:0007669"/>
    <property type="project" value="InterPro"/>
</dbReference>
<dbReference type="OrthoDB" id="10253954at2759"/>
<sequence>MVASTGKMGDDTSERDRRAQLSLRRRLKRNQNISDETSSRRARRRRNKRGMSRIQSMPTIRNDENERSLASRIVRSVAGAKERTTAKNPVSATRKGDDYGMELSNSQEQAYVTFLNEMFGLGVNGILQQYNTYLKTYMPSDITHVAFDIKICRNRYKDVICVDQTRVILRASQDYIHANYVTGPPFLNTFICTQGPMKVTTEDFWEMVVQENAAYIFMLCNTIESNKERCFQYWPSREGSTLEFGAVKIKNTHVDKAKDPSFVMTSLSVTKNSETITLHHVLWRDWPDKSVPKSDLTPFRLLKLSREETKRPTVVHCSAGIGRTGTVVAIEMGLQQMLASHPLDIVQTVQQLRRMRMNSVQTEQQLVYIVKCLISYACTCGILSAHPELIKKSEEFDNEYSKLMAEEVSKREAKKSKDLKSVVPKLETKKSGDSCNEFAESSSRNEAKGIISPDTAGKRMQTSPIVPANSPDENAKKHSLPDNLVRSERRRIRRKAKGTASATDEQEQTKSAIIRVRRLSDRFRPLGAYN</sequence>
<feature type="compositionally biased region" description="Basic residues" evidence="1">
    <location>
        <begin position="40"/>
        <end position="51"/>
    </location>
</feature>
<dbReference type="PROSITE" id="PS50055">
    <property type="entry name" value="TYR_PHOSPHATASE_PTP"/>
    <property type="match status" value="1"/>
</dbReference>
<dbReference type="Proteomes" id="UP000031036">
    <property type="component" value="Unassembled WGS sequence"/>
</dbReference>
<name>A0A0B2UVW1_TOXCA</name>
<feature type="compositionally biased region" description="Basic and acidic residues" evidence="1">
    <location>
        <begin position="8"/>
        <end position="19"/>
    </location>
</feature>
<dbReference type="Gene3D" id="3.90.190.10">
    <property type="entry name" value="Protein tyrosine phosphatase superfamily"/>
    <property type="match status" value="1"/>
</dbReference>
<feature type="region of interest" description="Disordered" evidence="1">
    <location>
        <begin position="1"/>
        <end position="100"/>
    </location>
</feature>
<dbReference type="InterPro" id="IPR000387">
    <property type="entry name" value="Tyr_Pase_dom"/>
</dbReference>
<dbReference type="AlphaFoldDB" id="A0A0B2UVW1"/>
<dbReference type="SMART" id="SM00404">
    <property type="entry name" value="PTPc_motif"/>
    <property type="match status" value="1"/>
</dbReference>
<dbReference type="PROSITE" id="PS50056">
    <property type="entry name" value="TYR_PHOSPHATASE_2"/>
    <property type="match status" value="1"/>
</dbReference>
<evidence type="ECO:0000259" key="2">
    <source>
        <dbReference type="PROSITE" id="PS50055"/>
    </source>
</evidence>
<comment type="caution">
    <text evidence="4">The sequence shown here is derived from an EMBL/GenBank/DDBJ whole genome shotgun (WGS) entry which is preliminary data.</text>
</comment>
<dbReference type="PRINTS" id="PR00700">
    <property type="entry name" value="PRTYPHPHTASE"/>
</dbReference>
<dbReference type="EMBL" id="JPKZ01003140">
    <property type="protein sequence ID" value="KHN73207.1"/>
    <property type="molecule type" value="Genomic_DNA"/>
</dbReference>
<dbReference type="PROSITE" id="PS00383">
    <property type="entry name" value="TYR_PHOSPHATASE_1"/>
    <property type="match status" value="1"/>
</dbReference>
<dbReference type="CDD" id="cd00047">
    <property type="entry name" value="PTPc"/>
    <property type="match status" value="1"/>
</dbReference>
<feature type="domain" description="Tyrosine-protein phosphatase" evidence="2">
    <location>
        <begin position="153"/>
        <end position="376"/>
    </location>
</feature>
<dbReference type="PANTHER" id="PTHR46163">
    <property type="entry name" value="TYROSINE-PROTEIN PHOSPHATASE-RELATED"/>
    <property type="match status" value="1"/>
</dbReference>
<dbReference type="InterPro" id="IPR016130">
    <property type="entry name" value="Tyr_Pase_AS"/>
</dbReference>
<feature type="region of interest" description="Disordered" evidence="1">
    <location>
        <begin position="429"/>
        <end position="513"/>
    </location>
</feature>
<protein>
    <submittedName>
        <fullName evidence="4">Tyrosine-protein phosphatase 69D</fullName>
    </submittedName>
</protein>
<evidence type="ECO:0000313" key="5">
    <source>
        <dbReference type="Proteomes" id="UP000031036"/>
    </source>
</evidence>
<dbReference type="OMA" id="THVAFDI"/>
<accession>A0A0B2UVW1</accession>
<dbReference type="InterPro" id="IPR000242">
    <property type="entry name" value="PTP_cat"/>
</dbReference>
<reference evidence="4 5" key="1">
    <citation type="submission" date="2014-11" db="EMBL/GenBank/DDBJ databases">
        <title>Genetic blueprint of the zoonotic pathogen Toxocara canis.</title>
        <authorList>
            <person name="Zhu X.-Q."/>
            <person name="Korhonen P.K."/>
            <person name="Cai H."/>
            <person name="Young N.D."/>
            <person name="Nejsum P."/>
            <person name="von Samson-Himmelstjerna G."/>
            <person name="Boag P.R."/>
            <person name="Tan P."/>
            <person name="Li Q."/>
            <person name="Min J."/>
            <person name="Yang Y."/>
            <person name="Wang X."/>
            <person name="Fang X."/>
            <person name="Hall R.S."/>
            <person name="Hofmann A."/>
            <person name="Sternberg P.W."/>
            <person name="Jex A.R."/>
            <person name="Gasser R.B."/>
        </authorList>
    </citation>
    <scope>NUCLEOTIDE SEQUENCE [LARGE SCALE GENOMIC DNA]</scope>
    <source>
        <strain evidence="4">PN_DK_2014</strain>
    </source>
</reference>
<feature type="compositionally biased region" description="Basic residues" evidence="1">
    <location>
        <begin position="488"/>
        <end position="497"/>
    </location>
</feature>
<evidence type="ECO:0000259" key="3">
    <source>
        <dbReference type="PROSITE" id="PS50056"/>
    </source>
</evidence>
<dbReference type="Pfam" id="PF00102">
    <property type="entry name" value="Y_phosphatase"/>
    <property type="match status" value="1"/>
</dbReference>
<dbReference type="STRING" id="6265.A0A0B2UVW1"/>
<organism evidence="4 5">
    <name type="scientific">Toxocara canis</name>
    <name type="common">Canine roundworm</name>
    <dbReference type="NCBI Taxonomy" id="6265"/>
    <lineage>
        <taxon>Eukaryota</taxon>
        <taxon>Metazoa</taxon>
        <taxon>Ecdysozoa</taxon>
        <taxon>Nematoda</taxon>
        <taxon>Chromadorea</taxon>
        <taxon>Rhabditida</taxon>
        <taxon>Spirurina</taxon>
        <taxon>Ascaridomorpha</taxon>
        <taxon>Ascaridoidea</taxon>
        <taxon>Toxocaridae</taxon>
        <taxon>Toxocara</taxon>
    </lineage>
</organism>
<evidence type="ECO:0000313" key="4">
    <source>
        <dbReference type="EMBL" id="KHN73207.1"/>
    </source>
</evidence>
<dbReference type="SMART" id="SM00194">
    <property type="entry name" value="PTPc"/>
    <property type="match status" value="1"/>
</dbReference>
<dbReference type="InterPro" id="IPR003595">
    <property type="entry name" value="Tyr_Pase_cat"/>
</dbReference>
<dbReference type="SUPFAM" id="SSF52799">
    <property type="entry name" value="(Phosphotyrosine protein) phosphatases II"/>
    <property type="match status" value="1"/>
</dbReference>
<keyword evidence="5" id="KW-1185">Reference proteome</keyword>